<evidence type="ECO:0000313" key="2">
    <source>
        <dbReference type="Proteomes" id="UP000827562"/>
    </source>
</evidence>
<dbReference type="Proteomes" id="UP000827562">
    <property type="component" value="Segment"/>
</dbReference>
<dbReference type="KEGG" id="vg:75692132"/>
<gene>
    <name evidence="1" type="primary">gp_16596</name>
</gene>
<accession>A0AAE7S158</accession>
<sequence length="172" mass="19417">MTELSKTSKLNLERILADEDIRSSLLYNGKKPGIFKLNADGSLTLGETTFGWWNSFIGCQQHLSFSDLTVHLINFMAGVGKNQNDFALNGLFQDFVNFALKQKDKNRMVDILLTAYLYGYKEIQKDGRKPSVDTVINSVIRQQDVRDLDGVAVLTSDGPVLLRNNLVFQRLK</sequence>
<keyword evidence="2" id="KW-1185">Reference proteome</keyword>
<protein>
    <submittedName>
        <fullName evidence="1">Uncharacterized protein</fullName>
    </submittedName>
</protein>
<reference evidence="1 2" key="1">
    <citation type="submission" date="2021-04" db="EMBL/GenBank/DDBJ databases">
        <authorList>
            <person name="Shkoporov A.N."/>
            <person name="Stockdale S.R."/>
            <person name="Guerin E."/>
            <person name="Ross R.P."/>
            <person name="Hill C."/>
        </authorList>
    </citation>
    <scope>NUCLEOTIDE SEQUENCE [LARGE SCALE GENOMIC DNA]</scope>
    <source>
        <strain evidence="2">cr77_1</strain>
    </source>
</reference>
<dbReference type="EMBL" id="MZ130482">
    <property type="protein sequence ID" value="QWM89825.1"/>
    <property type="molecule type" value="Genomic_DNA"/>
</dbReference>
<organism evidence="1 2">
    <name type="scientific">uncultured phage cr77_1</name>
    <dbReference type="NCBI Taxonomy" id="2986410"/>
    <lineage>
        <taxon>Viruses</taxon>
        <taxon>Duplodnaviria</taxon>
        <taxon>Heunggongvirae</taxon>
        <taxon>Uroviricota</taxon>
        <taxon>Caudoviricetes</taxon>
        <taxon>Crassvirales</taxon>
        <taxon>Suoliviridae</taxon>
        <taxon>Boorivirinae</taxon>
        <taxon>Canhaevirus</taxon>
        <taxon>Canhaevirus faecalis</taxon>
    </lineage>
</organism>
<evidence type="ECO:0000313" key="1">
    <source>
        <dbReference type="EMBL" id="QWM89825.1"/>
    </source>
</evidence>
<proteinExistence type="predicted"/>
<dbReference type="GeneID" id="75692132"/>
<dbReference type="RefSeq" id="YP_010359397.1">
    <property type="nucleotide sequence ID" value="NC_062772.1"/>
</dbReference>
<name>A0AAE7S158_9CAUD</name>